<dbReference type="EMBL" id="LAZR01009854">
    <property type="protein sequence ID" value="KKM70229.1"/>
    <property type="molecule type" value="Genomic_DNA"/>
</dbReference>
<dbReference type="AlphaFoldDB" id="A0A0F9JK35"/>
<sequence length="62" mass="7040">MRGAKFLDIGPHIIDGTLMSKYNQPYSEIDEIPTETVIFLLRLAEAQAGYEESEIKKAKGRR</sequence>
<evidence type="ECO:0000313" key="1">
    <source>
        <dbReference type="EMBL" id="KKM70229.1"/>
    </source>
</evidence>
<proteinExistence type="predicted"/>
<comment type="caution">
    <text evidence="1">The sequence shown here is derived from an EMBL/GenBank/DDBJ whole genome shotgun (WGS) entry which is preliminary data.</text>
</comment>
<accession>A0A0F9JK35</accession>
<organism evidence="1">
    <name type="scientific">marine sediment metagenome</name>
    <dbReference type="NCBI Taxonomy" id="412755"/>
    <lineage>
        <taxon>unclassified sequences</taxon>
        <taxon>metagenomes</taxon>
        <taxon>ecological metagenomes</taxon>
    </lineage>
</organism>
<gene>
    <name evidence="1" type="ORF">LCGC14_1442840</name>
</gene>
<reference evidence="1" key="1">
    <citation type="journal article" date="2015" name="Nature">
        <title>Complex archaea that bridge the gap between prokaryotes and eukaryotes.</title>
        <authorList>
            <person name="Spang A."/>
            <person name="Saw J.H."/>
            <person name="Jorgensen S.L."/>
            <person name="Zaremba-Niedzwiedzka K."/>
            <person name="Martijn J."/>
            <person name="Lind A.E."/>
            <person name="van Eijk R."/>
            <person name="Schleper C."/>
            <person name="Guy L."/>
            <person name="Ettema T.J."/>
        </authorList>
    </citation>
    <scope>NUCLEOTIDE SEQUENCE</scope>
</reference>
<name>A0A0F9JK35_9ZZZZ</name>
<protein>
    <submittedName>
        <fullName evidence="1">Uncharacterized protein</fullName>
    </submittedName>
</protein>